<dbReference type="SMART" id="SM00086">
    <property type="entry name" value="PAC"/>
    <property type="match status" value="3"/>
</dbReference>
<dbReference type="Proteomes" id="UP000596074">
    <property type="component" value="Chromosome"/>
</dbReference>
<sequence length="587" mass="65826">MFSLSALRRAGDVFHAIDKTQGVIEFDLDGTVLRANQIFLDLMGYQAAEVIGKHHCVFMDPAQAEGQDYRHFWNDLRAGKAQSGSFMRLSKDGRQIWIHATYTPIKRAGRVVRIIKFATDVTDKVNWRADLESQINAIHRAMAVIEFTPDGQICSANSNFLKLMGYRLEEIKGQHHRIFVREEEAKPSAYAEFWASLQRGKFQTAEYPRIAKSGRVVWIHGTYNPILDGLGNVVKVIKFANDITAEVERKQEFELLSLVADETSNSIIISDPQGRVQYVNTGFTTLTGYSLEEMRGKKPGPILQGKATDSETIEAIRYHLRNKKPFYSEILNYNKQGEPYWISLAINPVFDERGQLSHYISIQTNITSTKQRSLNAERRFDAIGVSNGVAEWNTDGRLVQANAYMLQHLGFNQEADLLQKNYNLQQLMGDKVFRQLLDGEQYVGNFVVPNSAGTRMQFKGTLCPITDAEGNISQIVSYGTDEHAQHEAALVTEREMGLVQDSSRKVADIIGTINSITEKTNLLALNAAIEAARAGDQGRGFAVVADEVRKLAQQSASSAAQINSLIKESNERIERLSDSLRNLRNNG</sequence>
<reference evidence="7 8" key="1">
    <citation type="submission" date="2019-11" db="EMBL/GenBank/DDBJ databases">
        <title>Venatorbacter sp. nov. a predator of Campylobacter and other Gram-negative bacteria.</title>
        <authorList>
            <person name="Saeedi A."/>
            <person name="Cummings N.J."/>
            <person name="Connerton I.F."/>
            <person name="Connerton P.L."/>
        </authorList>
    </citation>
    <scope>NUCLEOTIDE SEQUENCE [LARGE SCALE GENOMIC DNA]</scope>
    <source>
        <strain evidence="7">XL5</strain>
    </source>
</reference>
<dbReference type="InterPro" id="IPR050903">
    <property type="entry name" value="Bact_Chemotaxis_MeTrfase"/>
</dbReference>
<dbReference type="GO" id="GO:0016020">
    <property type="term" value="C:membrane"/>
    <property type="evidence" value="ECO:0007669"/>
    <property type="project" value="InterPro"/>
</dbReference>
<dbReference type="SUPFAM" id="SSF55785">
    <property type="entry name" value="PYP-like sensor domain (PAS domain)"/>
    <property type="match status" value="4"/>
</dbReference>
<evidence type="ECO:0000256" key="3">
    <source>
        <dbReference type="SAM" id="Coils"/>
    </source>
</evidence>
<protein>
    <submittedName>
        <fullName evidence="7">PAS domain-containing protein</fullName>
    </submittedName>
</protein>
<dbReference type="InterPro" id="IPR000700">
    <property type="entry name" value="PAS-assoc_C"/>
</dbReference>
<dbReference type="SUPFAM" id="SSF58104">
    <property type="entry name" value="Methyl-accepting chemotaxis protein (MCP) signaling domain"/>
    <property type="match status" value="1"/>
</dbReference>
<feature type="coiled-coil region" evidence="3">
    <location>
        <begin position="559"/>
        <end position="586"/>
    </location>
</feature>
<feature type="domain" description="PAS" evidence="5">
    <location>
        <begin position="252"/>
        <end position="297"/>
    </location>
</feature>
<evidence type="ECO:0000313" key="8">
    <source>
        <dbReference type="Proteomes" id="UP000596074"/>
    </source>
</evidence>
<evidence type="ECO:0000259" key="4">
    <source>
        <dbReference type="PROSITE" id="PS50111"/>
    </source>
</evidence>
<name>A0A9X7UXP2_9GAMM</name>
<evidence type="ECO:0000256" key="1">
    <source>
        <dbReference type="ARBA" id="ARBA00023224"/>
    </source>
</evidence>
<feature type="domain" description="PAS" evidence="5">
    <location>
        <begin position="23"/>
        <end position="53"/>
    </location>
</feature>
<dbReference type="PANTHER" id="PTHR24422">
    <property type="entry name" value="CHEMOTAXIS PROTEIN METHYLTRANSFERASE"/>
    <property type="match status" value="1"/>
</dbReference>
<dbReference type="RefSeq" id="WP_275944433.1">
    <property type="nucleotide sequence ID" value="NZ_CP046056.1"/>
</dbReference>
<evidence type="ECO:0000259" key="5">
    <source>
        <dbReference type="PROSITE" id="PS50112"/>
    </source>
</evidence>
<dbReference type="Gene3D" id="6.10.250.3200">
    <property type="match status" value="1"/>
</dbReference>
<dbReference type="PROSITE" id="PS50113">
    <property type="entry name" value="PAC"/>
    <property type="match status" value="3"/>
</dbReference>
<dbReference type="EMBL" id="CP046056">
    <property type="protein sequence ID" value="QQD23933.1"/>
    <property type="molecule type" value="Genomic_DNA"/>
</dbReference>
<feature type="domain" description="Methyl-accepting transducer" evidence="4">
    <location>
        <begin position="496"/>
        <end position="587"/>
    </location>
</feature>
<dbReference type="InterPro" id="IPR035965">
    <property type="entry name" value="PAS-like_dom_sf"/>
</dbReference>
<dbReference type="PROSITE" id="PS50111">
    <property type="entry name" value="CHEMOTAXIS_TRANSDUC_2"/>
    <property type="match status" value="1"/>
</dbReference>
<feature type="domain" description="PAC" evidence="6">
    <location>
        <begin position="82"/>
        <end position="133"/>
    </location>
</feature>
<keyword evidence="8" id="KW-1185">Reference proteome</keyword>
<keyword evidence="3" id="KW-0175">Coiled coil</keyword>
<dbReference type="Pfam" id="PF13426">
    <property type="entry name" value="PAS_9"/>
    <property type="match status" value="2"/>
</dbReference>
<organism evidence="7 8">
    <name type="scientific">Venatoribacter cucullus</name>
    <dbReference type="NCBI Taxonomy" id="2661630"/>
    <lineage>
        <taxon>Bacteria</taxon>
        <taxon>Pseudomonadati</taxon>
        <taxon>Pseudomonadota</taxon>
        <taxon>Gammaproteobacteria</taxon>
        <taxon>Oceanospirillales</taxon>
        <taxon>Oceanospirillaceae</taxon>
        <taxon>Venatoribacter</taxon>
    </lineage>
</organism>
<evidence type="ECO:0000259" key="6">
    <source>
        <dbReference type="PROSITE" id="PS50113"/>
    </source>
</evidence>
<evidence type="ECO:0000256" key="2">
    <source>
        <dbReference type="PROSITE-ProRule" id="PRU00284"/>
    </source>
</evidence>
<evidence type="ECO:0000313" key="7">
    <source>
        <dbReference type="EMBL" id="QQD23933.1"/>
    </source>
</evidence>
<feature type="domain" description="PAC" evidence="6">
    <location>
        <begin position="326"/>
        <end position="378"/>
    </location>
</feature>
<gene>
    <name evidence="7" type="ORF">GJQ55_05305</name>
</gene>
<dbReference type="InterPro" id="IPR004089">
    <property type="entry name" value="MCPsignal_dom"/>
</dbReference>
<dbReference type="Gene3D" id="3.30.450.20">
    <property type="entry name" value="PAS domain"/>
    <property type="match status" value="4"/>
</dbReference>
<dbReference type="InterPro" id="IPR001610">
    <property type="entry name" value="PAC"/>
</dbReference>
<dbReference type="GO" id="GO:0004888">
    <property type="term" value="F:transmembrane signaling receptor activity"/>
    <property type="evidence" value="ECO:0007669"/>
    <property type="project" value="InterPro"/>
</dbReference>
<proteinExistence type="predicted"/>
<dbReference type="Pfam" id="PF08447">
    <property type="entry name" value="PAS_3"/>
    <property type="match status" value="1"/>
</dbReference>
<dbReference type="NCBIfam" id="TIGR00229">
    <property type="entry name" value="sensory_box"/>
    <property type="match status" value="3"/>
</dbReference>
<dbReference type="SMART" id="SM00091">
    <property type="entry name" value="PAS"/>
    <property type="match status" value="4"/>
</dbReference>
<dbReference type="InterPro" id="IPR004090">
    <property type="entry name" value="Chemotax_Me-accpt_rcpt"/>
</dbReference>
<dbReference type="InterPro" id="IPR013655">
    <property type="entry name" value="PAS_fold_3"/>
</dbReference>
<dbReference type="SMART" id="SM00283">
    <property type="entry name" value="MA"/>
    <property type="match status" value="1"/>
</dbReference>
<dbReference type="PROSITE" id="PS50112">
    <property type="entry name" value="PAS"/>
    <property type="match status" value="2"/>
</dbReference>
<dbReference type="CDD" id="cd00130">
    <property type="entry name" value="PAS"/>
    <property type="match status" value="4"/>
</dbReference>
<dbReference type="GO" id="GO:0006935">
    <property type="term" value="P:chemotaxis"/>
    <property type="evidence" value="ECO:0007669"/>
    <property type="project" value="InterPro"/>
</dbReference>
<dbReference type="GO" id="GO:0007165">
    <property type="term" value="P:signal transduction"/>
    <property type="evidence" value="ECO:0007669"/>
    <property type="project" value="UniProtKB-KW"/>
</dbReference>
<keyword evidence="1 2" id="KW-0807">Transducer</keyword>
<dbReference type="PANTHER" id="PTHR24422:SF10">
    <property type="entry name" value="CHEMOTAXIS PROTEIN METHYLTRANSFERASE 2"/>
    <property type="match status" value="1"/>
</dbReference>
<feature type="domain" description="PAC" evidence="6">
    <location>
        <begin position="203"/>
        <end position="255"/>
    </location>
</feature>
<dbReference type="KEGG" id="vcw:GJQ55_05305"/>
<dbReference type="PRINTS" id="PR00260">
    <property type="entry name" value="CHEMTRNSDUCR"/>
</dbReference>
<dbReference type="InterPro" id="IPR000014">
    <property type="entry name" value="PAS"/>
</dbReference>
<dbReference type="AlphaFoldDB" id="A0A9X7UXP2"/>
<dbReference type="Pfam" id="PF00015">
    <property type="entry name" value="MCPsignal"/>
    <property type="match status" value="1"/>
</dbReference>
<accession>A0A9X7UXP2</accession>